<dbReference type="Proteomes" id="UP000565441">
    <property type="component" value="Unassembled WGS sequence"/>
</dbReference>
<dbReference type="InterPro" id="IPR010998">
    <property type="entry name" value="Integrase_recombinase_N"/>
</dbReference>
<dbReference type="SUPFAM" id="SSF56349">
    <property type="entry name" value="DNA breaking-rejoining enzymes"/>
    <property type="match status" value="1"/>
</dbReference>
<name>A0A8H5GYQ2_9AGAR</name>
<protein>
    <submittedName>
        <fullName evidence="4">Uncharacterized protein</fullName>
    </submittedName>
</protein>
<dbReference type="OrthoDB" id="2678913at2759"/>
<feature type="region of interest" description="Disordered" evidence="3">
    <location>
        <begin position="334"/>
        <end position="369"/>
    </location>
</feature>
<dbReference type="GO" id="GO:0015074">
    <property type="term" value="P:DNA integration"/>
    <property type="evidence" value="ECO:0007669"/>
    <property type="project" value="InterPro"/>
</dbReference>
<keyword evidence="1" id="KW-0238">DNA-binding</keyword>
<dbReference type="InterPro" id="IPR052055">
    <property type="entry name" value="Hepadnavirus_pol/RT"/>
</dbReference>
<dbReference type="AlphaFoldDB" id="A0A8H5GYQ2"/>
<dbReference type="GO" id="GO:0003677">
    <property type="term" value="F:DNA binding"/>
    <property type="evidence" value="ECO:0007669"/>
    <property type="project" value="UniProtKB-KW"/>
</dbReference>
<evidence type="ECO:0000313" key="4">
    <source>
        <dbReference type="EMBL" id="KAF5373260.1"/>
    </source>
</evidence>
<accession>A0A8H5GYQ2</accession>
<dbReference type="Gene3D" id="1.10.150.130">
    <property type="match status" value="1"/>
</dbReference>
<dbReference type="EMBL" id="JAACJP010000040">
    <property type="protein sequence ID" value="KAF5373260.1"/>
    <property type="molecule type" value="Genomic_DNA"/>
</dbReference>
<evidence type="ECO:0000256" key="2">
    <source>
        <dbReference type="ARBA" id="ARBA00023172"/>
    </source>
</evidence>
<keyword evidence="5" id="KW-1185">Reference proteome</keyword>
<evidence type="ECO:0000256" key="1">
    <source>
        <dbReference type="ARBA" id="ARBA00023125"/>
    </source>
</evidence>
<feature type="compositionally biased region" description="Low complexity" evidence="3">
    <location>
        <begin position="340"/>
        <end position="356"/>
    </location>
</feature>
<dbReference type="Gene3D" id="1.10.443.10">
    <property type="entry name" value="Intergrase catalytic core"/>
    <property type="match status" value="1"/>
</dbReference>
<dbReference type="PANTHER" id="PTHR33050">
    <property type="entry name" value="REVERSE TRANSCRIPTASE DOMAIN-CONTAINING PROTEIN"/>
    <property type="match status" value="1"/>
</dbReference>
<gene>
    <name evidence="4" type="ORF">D9615_007476</name>
</gene>
<dbReference type="GO" id="GO:0006310">
    <property type="term" value="P:DNA recombination"/>
    <property type="evidence" value="ECO:0007669"/>
    <property type="project" value="UniProtKB-KW"/>
</dbReference>
<reference evidence="4 5" key="1">
    <citation type="journal article" date="2020" name="ISME J.">
        <title>Uncovering the hidden diversity of litter-decomposition mechanisms in mushroom-forming fungi.</title>
        <authorList>
            <person name="Floudas D."/>
            <person name="Bentzer J."/>
            <person name="Ahren D."/>
            <person name="Johansson T."/>
            <person name="Persson P."/>
            <person name="Tunlid A."/>
        </authorList>
    </citation>
    <scope>NUCLEOTIDE SEQUENCE [LARGE SCALE GENOMIC DNA]</scope>
    <source>
        <strain evidence="4 5">CBS 661.87</strain>
    </source>
</reference>
<comment type="caution">
    <text evidence="4">The sequence shown here is derived from an EMBL/GenBank/DDBJ whole genome shotgun (WGS) entry which is preliminary data.</text>
</comment>
<keyword evidence="2" id="KW-0233">DNA recombination</keyword>
<dbReference type="InterPro" id="IPR011010">
    <property type="entry name" value="DNA_brk_join_enz"/>
</dbReference>
<evidence type="ECO:0000313" key="5">
    <source>
        <dbReference type="Proteomes" id="UP000565441"/>
    </source>
</evidence>
<feature type="region of interest" description="Disordered" evidence="3">
    <location>
        <begin position="379"/>
        <end position="398"/>
    </location>
</feature>
<sequence length="759" mass="85335">MPSGVPVEFDEDASFPIRDLSNNSPRSALDATYTYASADIDELSQTLGIPWEPTKTVEFAFHVQYLGFVWDLQERTVSVPLAKKEKYLRAIQEWETRSTHTQEEVQKLHGKLLHTSLIVPAGRAYLTRLEAMLGTFNNSPYAPHHAPSGTDKDLQWWTRTLTCPCLTRRIPGPSILIDRQAYSDASSGIGIGITIGNRWRAWRLVPGWCSEGRDIGWAEAIGFELLICTLLIISNEGDEFKVFGDNRGVVEGWWKGRSRNRPTNEVFKRIHNTLAEHNCVIHSRYVPSKLNPADQPSRGVYYARGLLLPAVPIHPALHSFILDFDAPLNSREIRDRQGKSDSASSVSSNPRASSSSIMQQTGRGGQMVGPRYIQLPRTTRQGEPAAYHPSLTPRPSPLRPHCFAGERLRLWKPKATIAPSELINQGDIDRVVETLALGLAEGTKESYGSGLLAWHVWCDAKDVPEQDRAPASQPLISAFITSLTGAFAGKTIRNYVYGLRAWHVVHSLQWRPNDNELDLLLKAADKLTPASSKRKKRQPYTVEFITKLREKMTPEDPFDAAVFACLVCLFYSASRVGEFTVRRLDAFNPSWHPSRQSLSRDQDRNGRKVTILQIPRTKTSVEGEEVFWSTQNGPTDPEAAMNRHLEINCPGDEQHLFAYKYKGGHRPLTKTAFVKRLATLARSAGLDPLQGHGIRIGATLEYLLRGMSFEAMKVMGRWHSDAFILYLRKHALILAPYIQAQAPQVYDDFIRVTMPNTTR</sequence>
<dbReference type="PANTHER" id="PTHR33050:SF7">
    <property type="entry name" value="RIBONUCLEASE H"/>
    <property type="match status" value="1"/>
</dbReference>
<dbReference type="SUPFAM" id="SSF47823">
    <property type="entry name" value="lambda integrase-like, N-terminal domain"/>
    <property type="match status" value="1"/>
</dbReference>
<dbReference type="InterPro" id="IPR013762">
    <property type="entry name" value="Integrase-like_cat_sf"/>
</dbReference>
<organism evidence="4 5">
    <name type="scientific">Tricholomella constricta</name>
    <dbReference type="NCBI Taxonomy" id="117010"/>
    <lineage>
        <taxon>Eukaryota</taxon>
        <taxon>Fungi</taxon>
        <taxon>Dikarya</taxon>
        <taxon>Basidiomycota</taxon>
        <taxon>Agaricomycotina</taxon>
        <taxon>Agaricomycetes</taxon>
        <taxon>Agaricomycetidae</taxon>
        <taxon>Agaricales</taxon>
        <taxon>Tricholomatineae</taxon>
        <taxon>Lyophyllaceae</taxon>
        <taxon>Tricholomella</taxon>
    </lineage>
</organism>
<evidence type="ECO:0000256" key="3">
    <source>
        <dbReference type="SAM" id="MobiDB-lite"/>
    </source>
</evidence>
<proteinExistence type="predicted"/>